<feature type="domain" description="ABC-type uncharacterised transport system" evidence="3">
    <location>
        <begin position="180"/>
        <end position="505"/>
    </location>
</feature>
<dbReference type="Pfam" id="PF09822">
    <property type="entry name" value="ABC_transp_aux"/>
    <property type="match status" value="1"/>
</dbReference>
<evidence type="ECO:0000313" key="5">
    <source>
        <dbReference type="EMBL" id="MEK7949094.1"/>
    </source>
</evidence>
<reference evidence="5 6" key="1">
    <citation type="submission" date="2024-04" db="EMBL/GenBank/DDBJ databases">
        <title>Luteolibacter sp. isolated from soil.</title>
        <authorList>
            <person name="An J."/>
        </authorList>
    </citation>
    <scope>NUCLEOTIDE SEQUENCE [LARGE SCALE GENOMIC DNA]</scope>
    <source>
        <strain evidence="5 6">Y139</strain>
    </source>
</reference>
<gene>
    <name evidence="5" type="ORF">WKV53_01230</name>
</gene>
<feature type="compositionally biased region" description="Basic and acidic residues" evidence="1">
    <location>
        <begin position="427"/>
        <end position="455"/>
    </location>
</feature>
<keyword evidence="6" id="KW-1185">Reference proteome</keyword>
<evidence type="ECO:0000256" key="2">
    <source>
        <dbReference type="SAM" id="Phobius"/>
    </source>
</evidence>
<proteinExistence type="predicted"/>
<keyword evidence="2" id="KW-1133">Transmembrane helix</keyword>
<evidence type="ECO:0000313" key="6">
    <source>
        <dbReference type="Proteomes" id="UP001371305"/>
    </source>
</evidence>
<dbReference type="Proteomes" id="UP001371305">
    <property type="component" value="Unassembled WGS sequence"/>
</dbReference>
<feature type="domain" description="DUF7088" evidence="4">
    <location>
        <begin position="46"/>
        <end position="144"/>
    </location>
</feature>
<dbReference type="EMBL" id="JBBUKT010000001">
    <property type="protein sequence ID" value="MEK7949094.1"/>
    <property type="molecule type" value="Genomic_DNA"/>
</dbReference>
<evidence type="ECO:0000259" key="3">
    <source>
        <dbReference type="Pfam" id="PF09822"/>
    </source>
</evidence>
<dbReference type="Pfam" id="PF23357">
    <property type="entry name" value="DUF7088"/>
    <property type="match status" value="1"/>
</dbReference>
<sequence length="646" mass="70368">MSKEAKTVHPMARAVLAITALGVIVVSANLLISSLGVGHKNADFTADKVHTLSEGTRGILKELGAPVTIRYYATRSSEYMPEDLKLHMRRVDDLLAEYQNLSGGKLRVEQLDPQPDTDAEDAANLDGIRGQRMDDQNLYFGLAVSCIDRTSTIPFIDPSQETMLEYEISKAISEVSRATKPVIGLMSGLPIAGEPQNPMAMMQGQQGAQPWVAYSQLAQSYEVKNLTMTPEKIDPSIDVLLVFHPAGITPEAEFAIDQYVLQGGTVVACLDPMSVAAQMTDRGNPMTGGGGAPTSSTLPTLLGAWGVSMASQVVGDLNYQTTMSGNRPAVSVLTVPQAGMPQRDKDVITKNISSLVFFLPGGFTKTGSAGVAITSLVKSSDKSGLVDSAKAAQLDPNLARTIKDTKSYDLVMHLKGNFKTAFPKGKPGTEEPKPEEKKDEAKDGEKKDEKKEEKPAALTEATKEGNVFLISDIDIFFDQFAYRVQRFGNMQMAQPINGNSSLLFNIVDQAASSTHLIGARSRAAIARPFTKIKDLETAFTTNYGAKMEEKQKELDKVSEDINKLVQQRAQGDRVFMDSDLEAKIREGRAQQVSARKELRDMEKDLKREKDKISGKATLYNVAAMPLLVILIGLGLFIKRRTSTRAR</sequence>
<keyword evidence="2" id="KW-0812">Transmembrane</keyword>
<dbReference type="InterPro" id="IPR019196">
    <property type="entry name" value="ABC_transp_unknown"/>
</dbReference>
<evidence type="ECO:0000256" key="1">
    <source>
        <dbReference type="SAM" id="MobiDB-lite"/>
    </source>
</evidence>
<dbReference type="InterPro" id="IPR055396">
    <property type="entry name" value="DUF7088"/>
</dbReference>
<evidence type="ECO:0000259" key="4">
    <source>
        <dbReference type="Pfam" id="PF23357"/>
    </source>
</evidence>
<dbReference type="RefSeq" id="WP_341402507.1">
    <property type="nucleotide sequence ID" value="NZ_JBBUKT010000001.1"/>
</dbReference>
<feature type="transmembrane region" description="Helical" evidence="2">
    <location>
        <begin position="617"/>
        <end position="637"/>
    </location>
</feature>
<keyword evidence="2" id="KW-0472">Membrane</keyword>
<protein>
    <submittedName>
        <fullName evidence="5">Gldg family protein</fullName>
    </submittedName>
</protein>
<feature type="region of interest" description="Disordered" evidence="1">
    <location>
        <begin position="419"/>
        <end position="458"/>
    </location>
</feature>
<name>A0ABU9AN28_9BACT</name>
<organism evidence="5 6">
    <name type="scientific">Luteolibacter soli</name>
    <dbReference type="NCBI Taxonomy" id="3135280"/>
    <lineage>
        <taxon>Bacteria</taxon>
        <taxon>Pseudomonadati</taxon>
        <taxon>Verrucomicrobiota</taxon>
        <taxon>Verrucomicrobiia</taxon>
        <taxon>Verrucomicrobiales</taxon>
        <taxon>Verrucomicrobiaceae</taxon>
        <taxon>Luteolibacter</taxon>
    </lineage>
</organism>
<comment type="caution">
    <text evidence="5">The sequence shown here is derived from an EMBL/GenBank/DDBJ whole genome shotgun (WGS) entry which is preliminary data.</text>
</comment>
<accession>A0ABU9AN28</accession>